<feature type="signal peptide" evidence="3">
    <location>
        <begin position="1"/>
        <end position="17"/>
    </location>
</feature>
<dbReference type="Gene3D" id="3.40.50.300">
    <property type="entry name" value="P-loop containing nucleotide triphosphate hydrolases"/>
    <property type="match status" value="1"/>
</dbReference>
<dbReference type="InterPro" id="IPR027417">
    <property type="entry name" value="P-loop_NTPase"/>
</dbReference>
<dbReference type="Pfam" id="PF07724">
    <property type="entry name" value="AAA_2"/>
    <property type="match status" value="1"/>
</dbReference>
<comment type="similarity">
    <text evidence="2">Belongs to the ClpA/ClpB family. Torsin subfamily.</text>
</comment>
<dbReference type="GO" id="GO:0005524">
    <property type="term" value="F:ATP binding"/>
    <property type="evidence" value="ECO:0007669"/>
    <property type="project" value="InterPro"/>
</dbReference>
<dbReference type="GO" id="GO:0016887">
    <property type="term" value="F:ATP hydrolysis activity"/>
    <property type="evidence" value="ECO:0007669"/>
    <property type="project" value="InterPro"/>
</dbReference>
<dbReference type="PANTHER" id="PTHR10760">
    <property type="entry name" value="TORSIN"/>
    <property type="match status" value="1"/>
</dbReference>
<dbReference type="EMBL" id="HBEO01003745">
    <property type="protein sequence ID" value="CAD8469838.1"/>
    <property type="molecule type" value="Transcribed_RNA"/>
</dbReference>
<keyword evidence="3" id="KW-0732">Signal</keyword>
<dbReference type="InterPro" id="IPR003959">
    <property type="entry name" value="ATPase_AAA_core"/>
</dbReference>
<name>A0A7S0E1V4_9CRYP</name>
<sequence>MAGAVILFAALACSASALPSIPTYCGTWNPMELECPLNDDKTMAIWDDLFQSKIFGQSLAGRAIHKALSRNVQKHVNYTKEHWNFNYENMLSSIMTFRDGSHALKSRPLFMHFSGPTGVGKSLTADIVASSMFSRYNADKQLCGRFVLQMRAYSSRNPNHIAKYEDEIKWKVGEQLSHCPRSVLIFDEIQSISEQLLDSIIEIFDGSGPPLSYHSSEIPVDTSSCIVIVISDIGSTKLNPYMDREQAKQAVQEDADKKFIHSKKRALLQNIVPFLPLTEEDFASVAIKELKRLGDTLANEYKGVWSGKLTWSKEVPRWIAKECWSEMTCVSDGGRGIETYIEHEISGLVDSKLIPECSTSESVSFNNIDLSISNDGSTLVANIDSVYSDSEFGEL</sequence>
<evidence type="ECO:0000259" key="4">
    <source>
        <dbReference type="Pfam" id="PF07724"/>
    </source>
</evidence>
<protein>
    <recommendedName>
        <fullName evidence="4">ATPase AAA-type core domain-containing protein</fullName>
    </recommendedName>
</protein>
<gene>
    <name evidence="5" type="ORF">HPHI1048_LOCUS2672</name>
</gene>
<evidence type="ECO:0000256" key="3">
    <source>
        <dbReference type="SAM" id="SignalP"/>
    </source>
</evidence>
<dbReference type="AlphaFoldDB" id="A0A7S0E1V4"/>
<accession>A0A7S0E1V4</accession>
<dbReference type="InterPro" id="IPR010448">
    <property type="entry name" value="Torsin"/>
</dbReference>
<feature type="chain" id="PRO_5030571464" description="ATPase AAA-type core domain-containing protein" evidence="3">
    <location>
        <begin position="18"/>
        <end position="395"/>
    </location>
</feature>
<evidence type="ECO:0000313" key="5">
    <source>
        <dbReference type="EMBL" id="CAD8469838.1"/>
    </source>
</evidence>
<dbReference type="SUPFAM" id="SSF52540">
    <property type="entry name" value="P-loop containing nucleoside triphosphate hydrolases"/>
    <property type="match status" value="1"/>
</dbReference>
<dbReference type="PANTHER" id="PTHR10760:SF2">
    <property type="entry name" value="LD13476P-RELATED"/>
    <property type="match status" value="1"/>
</dbReference>
<proteinExistence type="inferred from homology"/>
<feature type="domain" description="ATPase AAA-type core" evidence="4">
    <location>
        <begin position="112"/>
        <end position="260"/>
    </location>
</feature>
<dbReference type="GO" id="GO:0009507">
    <property type="term" value="C:chloroplast"/>
    <property type="evidence" value="ECO:0007669"/>
    <property type="project" value="UniProtKB-SubCell"/>
</dbReference>
<comment type="subcellular location">
    <subcellularLocation>
        <location evidence="1">Plastid</location>
        <location evidence="1">Chloroplast</location>
    </subcellularLocation>
</comment>
<organism evidence="5">
    <name type="scientific">Hanusia phi</name>
    <dbReference type="NCBI Taxonomy" id="3032"/>
    <lineage>
        <taxon>Eukaryota</taxon>
        <taxon>Cryptophyceae</taxon>
        <taxon>Pyrenomonadales</taxon>
        <taxon>Geminigeraceae</taxon>
        <taxon>Hanusia</taxon>
    </lineage>
</organism>
<reference evidence="5" key="1">
    <citation type="submission" date="2021-01" db="EMBL/GenBank/DDBJ databases">
        <authorList>
            <person name="Corre E."/>
            <person name="Pelletier E."/>
            <person name="Niang G."/>
            <person name="Scheremetjew M."/>
            <person name="Finn R."/>
            <person name="Kale V."/>
            <person name="Holt S."/>
            <person name="Cochrane G."/>
            <person name="Meng A."/>
            <person name="Brown T."/>
            <person name="Cohen L."/>
        </authorList>
    </citation>
    <scope>NUCLEOTIDE SEQUENCE</scope>
    <source>
        <strain evidence="5">CCMP325</strain>
    </source>
</reference>
<evidence type="ECO:0000256" key="1">
    <source>
        <dbReference type="ARBA" id="ARBA00004229"/>
    </source>
</evidence>
<evidence type="ECO:0000256" key="2">
    <source>
        <dbReference type="ARBA" id="ARBA00006235"/>
    </source>
</evidence>